<accession>A0A0F4LXU3</accession>
<dbReference type="Pfam" id="PF01546">
    <property type="entry name" value="Peptidase_M20"/>
    <property type="match status" value="1"/>
</dbReference>
<keyword evidence="3" id="KW-0378">Hydrolase</keyword>
<dbReference type="HOGENOM" id="CLU_029469_2_1_9"/>
<dbReference type="RefSeq" id="WP_046315205.1">
    <property type="nucleotide sequence ID" value="NZ_JBHSZT010000003.1"/>
</dbReference>
<evidence type="ECO:0000259" key="4">
    <source>
        <dbReference type="Pfam" id="PF07687"/>
    </source>
</evidence>
<keyword evidence="2" id="KW-0479">Metal-binding</keyword>
<dbReference type="SUPFAM" id="SSF53187">
    <property type="entry name" value="Zn-dependent exopeptidases"/>
    <property type="match status" value="1"/>
</dbReference>
<gene>
    <name evidence="5" type="primary">dapE1</name>
    <name evidence="5" type="ORF">JG30_00810</name>
</gene>
<evidence type="ECO:0000313" key="5">
    <source>
        <dbReference type="EMBL" id="KJY63173.1"/>
    </source>
</evidence>
<comment type="caution">
    <text evidence="5">The sequence shown here is derived from an EMBL/GenBank/DDBJ whole genome shotgun (WGS) entry which is preliminary data.</text>
</comment>
<evidence type="ECO:0000256" key="3">
    <source>
        <dbReference type="ARBA" id="ARBA00022801"/>
    </source>
</evidence>
<reference evidence="5 6" key="1">
    <citation type="submission" date="2015-01" db="EMBL/GenBank/DDBJ databases">
        <title>Comparative genomics of the lactic acid bacteria isolated from the honey bee gut.</title>
        <authorList>
            <person name="Ellegaard K.M."/>
            <person name="Tamarit D."/>
            <person name="Javelind E."/>
            <person name="Olofsson T."/>
            <person name="Andersson S.G."/>
            <person name="Vasquez A."/>
        </authorList>
    </citation>
    <scope>NUCLEOTIDE SEQUENCE [LARGE SCALE GENOMIC DNA]</scope>
    <source>
        <strain evidence="5 6">Bin4</strain>
    </source>
</reference>
<proteinExistence type="predicted"/>
<dbReference type="InterPro" id="IPR051458">
    <property type="entry name" value="Cyt/Met_Dipeptidase"/>
</dbReference>
<dbReference type="AlphaFoldDB" id="A0A0F4LXU3"/>
<feature type="domain" description="Peptidase M20 dimerisation" evidence="4">
    <location>
        <begin position="188"/>
        <end position="340"/>
    </location>
</feature>
<organism evidence="5 6">
    <name type="scientific">Bombilactobacillus mellifer</name>
    <dbReference type="NCBI Taxonomy" id="1218492"/>
    <lineage>
        <taxon>Bacteria</taxon>
        <taxon>Bacillati</taxon>
        <taxon>Bacillota</taxon>
        <taxon>Bacilli</taxon>
        <taxon>Lactobacillales</taxon>
        <taxon>Lactobacillaceae</taxon>
        <taxon>Bombilactobacillus</taxon>
    </lineage>
</organism>
<dbReference type="NCBIfam" id="NF005034">
    <property type="entry name" value="PRK06446.1"/>
    <property type="match status" value="1"/>
</dbReference>
<dbReference type="Gene3D" id="3.40.630.10">
    <property type="entry name" value="Zn peptidases"/>
    <property type="match status" value="1"/>
</dbReference>
<dbReference type="InterPro" id="IPR002933">
    <property type="entry name" value="Peptidase_M20"/>
</dbReference>
<dbReference type="Pfam" id="PF07687">
    <property type="entry name" value="M20_dimer"/>
    <property type="match status" value="1"/>
</dbReference>
<keyword evidence="1" id="KW-0645">Protease</keyword>
<dbReference type="InterPro" id="IPR011650">
    <property type="entry name" value="Peptidase_M20_dimer"/>
</dbReference>
<dbReference type="PATRIC" id="fig|1218492.5.peg.193"/>
<evidence type="ECO:0000313" key="6">
    <source>
        <dbReference type="Proteomes" id="UP000033558"/>
    </source>
</evidence>
<dbReference type="PANTHER" id="PTHR43270">
    <property type="entry name" value="BETA-ALA-HIS DIPEPTIDASE"/>
    <property type="match status" value="1"/>
</dbReference>
<evidence type="ECO:0000256" key="1">
    <source>
        <dbReference type="ARBA" id="ARBA00022670"/>
    </source>
</evidence>
<dbReference type="Proteomes" id="UP000033558">
    <property type="component" value="Unassembled WGS sequence"/>
</dbReference>
<evidence type="ECO:0000256" key="2">
    <source>
        <dbReference type="ARBA" id="ARBA00022723"/>
    </source>
</evidence>
<name>A0A0F4LXU3_9LACO</name>
<dbReference type="GO" id="GO:0046872">
    <property type="term" value="F:metal ion binding"/>
    <property type="evidence" value="ECO:0007669"/>
    <property type="project" value="UniProtKB-KW"/>
</dbReference>
<dbReference type="GO" id="GO:0008233">
    <property type="term" value="F:peptidase activity"/>
    <property type="evidence" value="ECO:0007669"/>
    <property type="project" value="UniProtKB-KW"/>
</dbReference>
<sequence length="447" mass="49510">MEKTTLEQFALDHLPQVQEYLTLPSVSAQNQGITETCAWLQQQFTDLGAQRVEQWTDQGGNPVLFVEFQGQSDRTVLFYNHYDVQPPEPLDEWKTPAFEPTIQDGRLIARGACDDKGELMCRLTVIKYFQDHGGLPCNLKFIIEGEEEIGSPHIAQYVTAHAADLKADVCIWEGGGKDENENFQIVCGAKGAVSFDLHVKTAAADLHSSLAVYADNAAWRLVQALASLKTPDNHIAVAGFYDDIRPLTAAEQAATQAMDFDEDKVRRNYDLQQPLITKDPKMELVNGTTLTINGLTAGYTGPGSKTIIPKEAHAKLDCRLVPNQDPHKIVHLIQQQLEHNGFGDVQVEYRLGEAAGRSNLEDPFIQMTKTIADQVYGAEQVKLIPNMPGAGPIKPFLDQLHTPIVLVGVRYAGSHPHSPNENIRLQDYQTGTYYLARVLATYGASHH</sequence>
<dbReference type="Gene3D" id="3.30.70.360">
    <property type="match status" value="1"/>
</dbReference>
<dbReference type="EMBL" id="JXJQ01000002">
    <property type="protein sequence ID" value="KJY63173.1"/>
    <property type="molecule type" value="Genomic_DNA"/>
</dbReference>
<dbReference type="STRING" id="1218492.JG30_00810"/>
<keyword evidence="6" id="KW-1185">Reference proteome</keyword>
<dbReference type="PANTHER" id="PTHR43270:SF8">
    <property type="entry name" value="DI- AND TRIPEPTIDASE DUG2-RELATED"/>
    <property type="match status" value="1"/>
</dbReference>
<dbReference type="OrthoDB" id="9761532at2"/>
<dbReference type="GO" id="GO:0006508">
    <property type="term" value="P:proteolysis"/>
    <property type="evidence" value="ECO:0007669"/>
    <property type="project" value="UniProtKB-KW"/>
</dbReference>
<protein>
    <submittedName>
        <fullName evidence="5">Acetylornithine deacetylase/succinyl-diaminopimelate desuccinylase-like protein</fullName>
    </submittedName>
</protein>